<evidence type="ECO:0000313" key="1">
    <source>
        <dbReference type="EMBL" id="OZC03178.1"/>
    </source>
</evidence>
<dbReference type="Proteomes" id="UP000216446">
    <property type="component" value="Unassembled WGS sequence"/>
</dbReference>
<comment type="caution">
    <text evidence="1">The sequence shown here is derived from an EMBL/GenBank/DDBJ whole genome shotgun (WGS) entry which is preliminary data.</text>
</comment>
<keyword evidence="2" id="KW-1185">Reference proteome</keyword>
<organism evidence="1 2">
    <name type="scientific">Rubricoccus marinus</name>
    <dbReference type="NCBI Taxonomy" id="716817"/>
    <lineage>
        <taxon>Bacteria</taxon>
        <taxon>Pseudomonadati</taxon>
        <taxon>Rhodothermota</taxon>
        <taxon>Rhodothermia</taxon>
        <taxon>Rhodothermales</taxon>
        <taxon>Rubricoccaceae</taxon>
        <taxon>Rubricoccus</taxon>
    </lineage>
</organism>
<dbReference type="InParanoid" id="A0A259U016"/>
<reference evidence="1 2" key="1">
    <citation type="submission" date="2016-11" db="EMBL/GenBank/DDBJ databases">
        <title>Study of marine rhodopsin-containing bacteria.</title>
        <authorList>
            <person name="Yoshizawa S."/>
            <person name="Kumagai Y."/>
            <person name="Kogure K."/>
        </authorList>
    </citation>
    <scope>NUCLEOTIDE SEQUENCE [LARGE SCALE GENOMIC DNA]</scope>
    <source>
        <strain evidence="1 2">SG-29</strain>
    </source>
</reference>
<dbReference type="AlphaFoldDB" id="A0A259U016"/>
<name>A0A259U016_9BACT</name>
<dbReference type="RefSeq" id="WP_094548257.1">
    <property type="nucleotide sequence ID" value="NZ_MQWB01000001.1"/>
</dbReference>
<dbReference type="EMBL" id="MQWB01000001">
    <property type="protein sequence ID" value="OZC03178.1"/>
    <property type="molecule type" value="Genomic_DNA"/>
</dbReference>
<dbReference type="InterPro" id="IPR012347">
    <property type="entry name" value="Ferritin-like"/>
</dbReference>
<sequence>MDRQHLLNQYATDMAGVTQHIQNAVEHQRASGATDAYPELNGLLDQIISTLKGQNTALEAYNEGTEGGGVLEAAKEAFLGVLGEAAGLIDRLRNTDQVSRMVRDDYTALSLAAVSYHMLHTTALGLKDQKLADLALTHLGQITPLLVKLSKTVCTVVAHELNSEDRIIDGSVADQAIENTQKMWSPDHTNQ</sequence>
<evidence type="ECO:0000313" key="2">
    <source>
        <dbReference type="Proteomes" id="UP000216446"/>
    </source>
</evidence>
<accession>A0A259U016</accession>
<dbReference type="Gene3D" id="1.20.1260.10">
    <property type="match status" value="1"/>
</dbReference>
<proteinExistence type="predicted"/>
<gene>
    <name evidence="1" type="ORF">BSZ36_09450</name>
</gene>
<dbReference type="OrthoDB" id="5505150at2"/>
<protein>
    <submittedName>
        <fullName evidence="1">Uncharacterized protein</fullName>
    </submittedName>
</protein>